<name>A0A3P6G908_BRAOL</name>
<sequence length="96" mass="10875">MTESVLRLRGRSAVFDSMGAGWAMSPGDIALKIWLNRFSKLHLNFSSAPPSFTKQIYGPTKNRQAETFLQPFCHFCYSSFTCTAWSELENRVSSCK</sequence>
<gene>
    <name evidence="1" type="ORF">BOLC1T03138H</name>
</gene>
<dbReference type="AlphaFoldDB" id="A0A3P6G908"/>
<reference evidence="1" key="1">
    <citation type="submission" date="2018-11" db="EMBL/GenBank/DDBJ databases">
        <authorList>
            <consortium name="Genoscope - CEA"/>
            <person name="William W."/>
        </authorList>
    </citation>
    <scope>NUCLEOTIDE SEQUENCE</scope>
</reference>
<dbReference type="EMBL" id="LR031878">
    <property type="protein sequence ID" value="VDD50749.1"/>
    <property type="molecule type" value="Genomic_DNA"/>
</dbReference>
<protein>
    <submittedName>
        <fullName evidence="1">Uncharacterized protein</fullName>
    </submittedName>
</protein>
<proteinExistence type="predicted"/>
<organism evidence="1">
    <name type="scientific">Brassica oleracea</name>
    <name type="common">Wild cabbage</name>
    <dbReference type="NCBI Taxonomy" id="3712"/>
    <lineage>
        <taxon>Eukaryota</taxon>
        <taxon>Viridiplantae</taxon>
        <taxon>Streptophyta</taxon>
        <taxon>Embryophyta</taxon>
        <taxon>Tracheophyta</taxon>
        <taxon>Spermatophyta</taxon>
        <taxon>Magnoliopsida</taxon>
        <taxon>eudicotyledons</taxon>
        <taxon>Gunneridae</taxon>
        <taxon>Pentapetalae</taxon>
        <taxon>rosids</taxon>
        <taxon>malvids</taxon>
        <taxon>Brassicales</taxon>
        <taxon>Brassicaceae</taxon>
        <taxon>Brassiceae</taxon>
        <taxon>Brassica</taxon>
    </lineage>
</organism>
<accession>A0A3P6G908</accession>
<evidence type="ECO:0000313" key="1">
    <source>
        <dbReference type="EMBL" id="VDD50749.1"/>
    </source>
</evidence>